<comment type="caution">
    <text evidence="1">The sequence shown here is derived from an EMBL/GenBank/DDBJ whole genome shotgun (WGS) entry which is preliminary data.</text>
</comment>
<protein>
    <recommendedName>
        <fullName evidence="3">Phage protein</fullName>
    </recommendedName>
</protein>
<organism evidence="1 2">
    <name type="scientific">Piscibacillus salipiscarius</name>
    <dbReference type="NCBI Taxonomy" id="299480"/>
    <lineage>
        <taxon>Bacteria</taxon>
        <taxon>Bacillati</taxon>
        <taxon>Bacillota</taxon>
        <taxon>Bacilli</taxon>
        <taxon>Bacillales</taxon>
        <taxon>Bacillaceae</taxon>
        <taxon>Piscibacillus</taxon>
    </lineage>
</organism>
<evidence type="ECO:0000313" key="2">
    <source>
        <dbReference type="Proteomes" id="UP001597452"/>
    </source>
</evidence>
<dbReference type="Proteomes" id="UP001597452">
    <property type="component" value="Unassembled WGS sequence"/>
</dbReference>
<keyword evidence="2" id="KW-1185">Reference proteome</keyword>
<evidence type="ECO:0000313" key="1">
    <source>
        <dbReference type="EMBL" id="MFD2637701.1"/>
    </source>
</evidence>
<name>A0ABW5Q792_9BACI</name>
<reference evidence="2" key="1">
    <citation type="journal article" date="2019" name="Int. J. Syst. Evol. Microbiol.">
        <title>The Global Catalogue of Microorganisms (GCM) 10K type strain sequencing project: providing services to taxonomists for standard genome sequencing and annotation.</title>
        <authorList>
            <consortium name="The Broad Institute Genomics Platform"/>
            <consortium name="The Broad Institute Genome Sequencing Center for Infectious Disease"/>
            <person name="Wu L."/>
            <person name="Ma J."/>
        </authorList>
    </citation>
    <scope>NUCLEOTIDE SEQUENCE [LARGE SCALE GENOMIC DNA]</scope>
    <source>
        <strain evidence="2">TISTR 1571</strain>
    </source>
</reference>
<accession>A0ABW5Q792</accession>
<dbReference type="RefSeq" id="WP_054753574.1">
    <property type="nucleotide sequence ID" value="NZ_JBHUMZ010000010.1"/>
</dbReference>
<evidence type="ECO:0008006" key="3">
    <source>
        <dbReference type="Google" id="ProtNLM"/>
    </source>
</evidence>
<proteinExistence type="predicted"/>
<gene>
    <name evidence="1" type="ORF">ACFSW4_02290</name>
</gene>
<sequence>MFKSKEEKQEAKREKYMKKYHLDNLSEKDMEIIQEISSNSAKIASTVGMLTMDSKEQAKLLQLESLVAQNWLIIRKLDEISQKLDN</sequence>
<dbReference type="EMBL" id="JBHUMZ010000010">
    <property type="protein sequence ID" value="MFD2637701.1"/>
    <property type="molecule type" value="Genomic_DNA"/>
</dbReference>